<dbReference type="InterPro" id="IPR006015">
    <property type="entry name" value="Universal_stress_UspA"/>
</dbReference>
<dbReference type="AlphaFoldDB" id="A0A397Q2I5"/>
<dbReference type="CDD" id="cd00293">
    <property type="entry name" value="USP-like"/>
    <property type="match status" value="1"/>
</dbReference>
<proteinExistence type="inferred from homology"/>
<dbReference type="PRINTS" id="PR01438">
    <property type="entry name" value="UNVRSLSTRESS"/>
</dbReference>
<name>A0A397Q2I5_9HYPH</name>
<evidence type="ECO:0000256" key="1">
    <source>
        <dbReference type="ARBA" id="ARBA00008791"/>
    </source>
</evidence>
<comment type="caution">
    <text evidence="3">The sequence shown here is derived from an EMBL/GenBank/DDBJ whole genome shotgun (WGS) entry which is preliminary data.</text>
</comment>
<organism evidence="3 4">
    <name type="scientific">Dichotomicrobium thermohalophilum</name>
    <dbReference type="NCBI Taxonomy" id="933063"/>
    <lineage>
        <taxon>Bacteria</taxon>
        <taxon>Pseudomonadati</taxon>
        <taxon>Pseudomonadota</taxon>
        <taxon>Alphaproteobacteria</taxon>
        <taxon>Hyphomicrobiales</taxon>
        <taxon>Hyphomicrobiaceae</taxon>
        <taxon>Dichotomicrobium</taxon>
    </lineage>
</organism>
<evidence type="ECO:0000259" key="2">
    <source>
        <dbReference type="Pfam" id="PF00582"/>
    </source>
</evidence>
<keyword evidence="4" id="KW-1185">Reference proteome</keyword>
<dbReference type="PANTHER" id="PTHR46268:SF6">
    <property type="entry name" value="UNIVERSAL STRESS PROTEIN UP12"/>
    <property type="match status" value="1"/>
</dbReference>
<dbReference type="InterPro" id="IPR014729">
    <property type="entry name" value="Rossmann-like_a/b/a_fold"/>
</dbReference>
<reference evidence="3 4" key="1">
    <citation type="submission" date="2018-08" db="EMBL/GenBank/DDBJ databases">
        <title>Genomic Encyclopedia of Archaeal and Bacterial Type Strains, Phase II (KMG-II): from individual species to whole genera.</title>
        <authorList>
            <person name="Goeker M."/>
        </authorList>
    </citation>
    <scope>NUCLEOTIDE SEQUENCE [LARGE SCALE GENOMIC DNA]</scope>
    <source>
        <strain evidence="3 4">DSM 5002</strain>
    </source>
</reference>
<protein>
    <submittedName>
        <fullName evidence="3">Nucleotide-binding universal stress UspA family protein</fullName>
    </submittedName>
</protein>
<dbReference type="PANTHER" id="PTHR46268">
    <property type="entry name" value="STRESS RESPONSE PROTEIN NHAX"/>
    <property type="match status" value="1"/>
</dbReference>
<sequence>MFKTIVVPVALSEVEKADRMLNAARQLGGEHAHIVLMSVIEDIPTYVATELPGGYMDRAKKNAHDALSKIARESGLEVEIVVRSGQPSAGILGTAKEKNADAIIIASHQPGLSDYLLGSTAHRVVRHAKCAVLVLR</sequence>
<dbReference type="SUPFAM" id="SSF52402">
    <property type="entry name" value="Adenine nucleotide alpha hydrolases-like"/>
    <property type="match status" value="1"/>
</dbReference>
<dbReference type="RefSeq" id="WP_170144291.1">
    <property type="nucleotide sequence ID" value="NZ_QXDF01000001.1"/>
</dbReference>
<gene>
    <name evidence="3" type="ORF">BXY53_0328</name>
</gene>
<dbReference type="Gene3D" id="3.40.50.620">
    <property type="entry name" value="HUPs"/>
    <property type="match status" value="1"/>
</dbReference>
<dbReference type="Proteomes" id="UP000266273">
    <property type="component" value="Unassembled WGS sequence"/>
</dbReference>
<evidence type="ECO:0000313" key="4">
    <source>
        <dbReference type="Proteomes" id="UP000266273"/>
    </source>
</evidence>
<feature type="domain" description="UspA" evidence="2">
    <location>
        <begin position="1"/>
        <end position="136"/>
    </location>
</feature>
<dbReference type="EMBL" id="QXDF01000001">
    <property type="protein sequence ID" value="RIA55268.1"/>
    <property type="molecule type" value="Genomic_DNA"/>
</dbReference>
<dbReference type="InterPro" id="IPR006016">
    <property type="entry name" value="UspA"/>
</dbReference>
<evidence type="ECO:0000313" key="3">
    <source>
        <dbReference type="EMBL" id="RIA55268.1"/>
    </source>
</evidence>
<accession>A0A397Q2I5</accession>
<comment type="similarity">
    <text evidence="1">Belongs to the universal stress protein A family.</text>
</comment>
<dbReference type="Pfam" id="PF00582">
    <property type="entry name" value="Usp"/>
    <property type="match status" value="1"/>
</dbReference>